<keyword evidence="3" id="KW-1185">Reference proteome</keyword>
<proteinExistence type="predicted"/>
<dbReference type="Proteomes" id="UP000634668">
    <property type="component" value="Unassembled WGS sequence"/>
</dbReference>
<evidence type="ECO:0000313" key="3">
    <source>
        <dbReference type="Proteomes" id="UP000634668"/>
    </source>
</evidence>
<evidence type="ECO:0000256" key="1">
    <source>
        <dbReference type="SAM" id="SignalP"/>
    </source>
</evidence>
<comment type="caution">
    <text evidence="2">The sequence shown here is derived from an EMBL/GenBank/DDBJ whole genome shotgun (WGS) entry which is preliminary data.</text>
</comment>
<dbReference type="AlphaFoldDB" id="A0A918ITU9"/>
<reference evidence="2" key="1">
    <citation type="journal article" date="2014" name="Int. J. Syst. Evol. Microbiol.">
        <title>Complete genome sequence of Corynebacterium casei LMG S-19264T (=DSM 44701T), isolated from a smear-ripened cheese.</title>
        <authorList>
            <consortium name="US DOE Joint Genome Institute (JGI-PGF)"/>
            <person name="Walter F."/>
            <person name="Albersmeier A."/>
            <person name="Kalinowski J."/>
            <person name="Ruckert C."/>
        </authorList>
    </citation>
    <scope>NUCLEOTIDE SEQUENCE</scope>
    <source>
        <strain evidence="2">KCTC 12113</strain>
    </source>
</reference>
<name>A0A918ITU9_9FLAO</name>
<organism evidence="2 3">
    <name type="scientific">Arenibacter certesii</name>
    <dbReference type="NCBI Taxonomy" id="228955"/>
    <lineage>
        <taxon>Bacteria</taxon>
        <taxon>Pseudomonadati</taxon>
        <taxon>Bacteroidota</taxon>
        <taxon>Flavobacteriia</taxon>
        <taxon>Flavobacteriales</taxon>
        <taxon>Flavobacteriaceae</taxon>
        <taxon>Arenibacter</taxon>
    </lineage>
</organism>
<feature type="chain" id="PRO_5038032257" description="Peptidoglycan-binding protein LysM" evidence="1">
    <location>
        <begin position="25"/>
        <end position="177"/>
    </location>
</feature>
<dbReference type="EMBL" id="BMWP01000007">
    <property type="protein sequence ID" value="GGW30230.1"/>
    <property type="molecule type" value="Genomic_DNA"/>
</dbReference>
<feature type="signal peptide" evidence="1">
    <location>
        <begin position="1"/>
        <end position="24"/>
    </location>
</feature>
<gene>
    <name evidence="2" type="ORF">GCM10007383_14400</name>
</gene>
<evidence type="ECO:0000313" key="2">
    <source>
        <dbReference type="EMBL" id="GGW30230.1"/>
    </source>
</evidence>
<protein>
    <recommendedName>
        <fullName evidence="4">Peptidoglycan-binding protein LysM</fullName>
    </recommendedName>
</protein>
<dbReference type="RefSeq" id="WP_026812568.1">
    <property type="nucleotide sequence ID" value="NZ_BMWP01000007.1"/>
</dbReference>
<sequence length="177" mass="18898">MKNQLVVASLAFSAMVLGTRYAHGQETAPTTANINLADVISIDAGSVAKDGEVNFYYNTAEDYQTTQIITIANSLIVTSAKEFDIKVRSGGKDFENGENTIPVKVLTITAKGGSMEGNKESIKIGQSDKKLVRKAPYGSKLTLDLDYEIDGKDASKDILGKPSGTYTQTVTYTASAS</sequence>
<reference evidence="2" key="2">
    <citation type="submission" date="2020-09" db="EMBL/GenBank/DDBJ databases">
        <authorList>
            <person name="Sun Q."/>
            <person name="Kim S."/>
        </authorList>
    </citation>
    <scope>NUCLEOTIDE SEQUENCE</scope>
    <source>
        <strain evidence="2">KCTC 12113</strain>
    </source>
</reference>
<keyword evidence="1" id="KW-0732">Signal</keyword>
<evidence type="ECO:0008006" key="4">
    <source>
        <dbReference type="Google" id="ProtNLM"/>
    </source>
</evidence>
<accession>A0A918ITU9</accession>